<reference evidence="1 2" key="1">
    <citation type="journal article" date="2008" name="FEMS Yeast Res.">
        <title>Comparative genome analysis of a Saccharomyces cerevisiae wine strain.</title>
        <authorList>
            <person name="Borneman A.R."/>
            <person name="Forgan A.H."/>
            <person name="Pretorius I.S."/>
            <person name="Chambers P.J."/>
        </authorList>
    </citation>
    <scope>NUCLEOTIDE SEQUENCE [LARGE SCALE GENOMIC DNA]</scope>
    <source>
        <strain evidence="1 2">AWRI1631</strain>
    </source>
</reference>
<evidence type="ECO:0000313" key="1">
    <source>
        <dbReference type="EMBL" id="EDZ71057.1"/>
    </source>
</evidence>
<gene>
    <name evidence="1" type="ORF">AWRI1631_110530</name>
</gene>
<comment type="caution">
    <text evidence="1">The sequence shown here is derived from an EMBL/GenBank/DDBJ whole genome shotgun (WGS) entry which is preliminary data.</text>
</comment>
<sequence length="39" mass="4668">METKNTQSPQIPLVEPVTERTKLQEHTIFTQLKKTFRRL</sequence>
<proteinExistence type="predicted"/>
<dbReference type="AlphaFoldDB" id="B5VLY9"/>
<dbReference type="EMBL" id="ABSV01001429">
    <property type="protein sequence ID" value="EDZ71057.1"/>
    <property type="molecule type" value="Genomic_DNA"/>
</dbReference>
<name>B5VLY9_YEAS6</name>
<evidence type="ECO:0000313" key="2">
    <source>
        <dbReference type="Proteomes" id="UP000008988"/>
    </source>
</evidence>
<accession>B5VLY9</accession>
<dbReference type="Proteomes" id="UP000008988">
    <property type="component" value="Unassembled WGS sequence"/>
</dbReference>
<protein>
    <submittedName>
        <fullName evidence="1">YKL173Wp-like protein</fullName>
    </submittedName>
</protein>
<organism evidence="1 2">
    <name type="scientific">Saccharomyces cerevisiae (strain AWRI1631)</name>
    <name type="common">Baker's yeast</name>
    <dbReference type="NCBI Taxonomy" id="545124"/>
    <lineage>
        <taxon>Eukaryota</taxon>
        <taxon>Fungi</taxon>
        <taxon>Dikarya</taxon>
        <taxon>Ascomycota</taxon>
        <taxon>Saccharomycotina</taxon>
        <taxon>Saccharomycetes</taxon>
        <taxon>Saccharomycetales</taxon>
        <taxon>Saccharomycetaceae</taxon>
        <taxon>Saccharomyces</taxon>
    </lineage>
</organism>
<feature type="non-terminal residue" evidence="1">
    <location>
        <position position="39"/>
    </location>
</feature>